<evidence type="ECO:0000313" key="5">
    <source>
        <dbReference type="Proteomes" id="UP000232122"/>
    </source>
</evidence>
<reference evidence="4" key="1">
    <citation type="submission" date="2017-07" db="EMBL/GenBank/DDBJ databases">
        <title>Leptospira spp. isolated from tropical soils.</title>
        <authorList>
            <person name="Thibeaux R."/>
            <person name="Iraola G."/>
            <person name="Ferres I."/>
            <person name="Bierque E."/>
            <person name="Girault D."/>
            <person name="Soupe-Gilbert M.-E."/>
            <person name="Picardeau M."/>
            <person name="Goarant C."/>
        </authorList>
    </citation>
    <scope>NUCLEOTIDE SEQUENCE [LARGE SCALE GENOMIC DNA]</scope>
    <source>
        <strain evidence="4">ATI7-C-A5</strain>
    </source>
</reference>
<evidence type="ECO:0000313" key="4">
    <source>
        <dbReference type="EMBL" id="PJZ92023.1"/>
    </source>
</evidence>
<feature type="coiled-coil region" evidence="1">
    <location>
        <begin position="165"/>
        <end position="192"/>
    </location>
</feature>
<evidence type="ECO:0000313" key="3">
    <source>
        <dbReference type="EMBL" id="MDV6236750.1"/>
    </source>
</evidence>
<reference evidence="3 5" key="2">
    <citation type="journal article" date="2018" name="Microb. Genom.">
        <title>Deciphering the unexplored Leptospira diversity from soils uncovers genomic evolution to virulence.</title>
        <authorList>
            <person name="Thibeaux R."/>
            <person name="Iraola G."/>
            <person name="Ferres I."/>
            <person name="Bierque E."/>
            <person name="Girault D."/>
            <person name="Soupe-Gilbert M.E."/>
            <person name="Picardeau M."/>
            <person name="Goarant C."/>
        </authorList>
    </citation>
    <scope>NUCLEOTIDE SEQUENCE [LARGE SCALE GENOMIC DNA]</scope>
    <source>
        <strain evidence="3 5">ATI7-C-A5</strain>
    </source>
</reference>
<evidence type="ECO:0000256" key="1">
    <source>
        <dbReference type="SAM" id="Coils"/>
    </source>
</evidence>
<proteinExistence type="predicted"/>
<reference evidence="3" key="3">
    <citation type="submission" date="2023-10" db="EMBL/GenBank/DDBJ databases">
        <authorList>
            <person name="Picardeau M."/>
            <person name="Thibeaux R."/>
        </authorList>
    </citation>
    <scope>NUCLEOTIDE SEQUENCE</scope>
    <source>
        <strain evidence="3">ATI7-C-A5</strain>
    </source>
</reference>
<feature type="transmembrane region" description="Helical" evidence="2">
    <location>
        <begin position="42"/>
        <end position="60"/>
    </location>
</feature>
<dbReference type="AlphaFoldDB" id="A0A2N0B697"/>
<organism evidence="4">
    <name type="scientific">Leptospira ellisii</name>
    <dbReference type="NCBI Taxonomy" id="2023197"/>
    <lineage>
        <taxon>Bacteria</taxon>
        <taxon>Pseudomonadati</taxon>
        <taxon>Spirochaetota</taxon>
        <taxon>Spirochaetia</taxon>
        <taxon>Leptospirales</taxon>
        <taxon>Leptospiraceae</taxon>
        <taxon>Leptospira</taxon>
    </lineage>
</organism>
<sequence>MAVRILFYSFLSSVAVFTGIAFFAPDLLQWETLEWVYGKRTFFLFTLIFLVSVLLIYIIYRKARKGVHNSKSKTERHLQESLEEIVQDNQSLFAFLKAATDSLGKQLESKKREISPELFSACSAEFLKLTREFDSSSEIFRDIPLAPEEEGSKTRNGNNFRISEYSDLVNRHRRLSRSLEKLREDVARLREKVNGK</sequence>
<gene>
    <name evidence="3" type="ORF">CH379_014070</name>
    <name evidence="4" type="ORF">CH379_15420</name>
</gene>
<dbReference type="Proteomes" id="UP000232122">
    <property type="component" value="Unassembled WGS sequence"/>
</dbReference>
<dbReference type="RefSeq" id="WP_100765465.1">
    <property type="nucleotide sequence ID" value="NZ_NPEF02000016.1"/>
</dbReference>
<keyword evidence="1" id="KW-0175">Coiled coil</keyword>
<keyword evidence="2" id="KW-1133">Transmembrane helix</keyword>
<feature type="transmembrane region" description="Helical" evidence="2">
    <location>
        <begin position="5"/>
        <end position="22"/>
    </location>
</feature>
<dbReference type="EMBL" id="NPEF02000016">
    <property type="protein sequence ID" value="MDV6236750.1"/>
    <property type="molecule type" value="Genomic_DNA"/>
</dbReference>
<comment type="caution">
    <text evidence="4">The sequence shown here is derived from an EMBL/GenBank/DDBJ whole genome shotgun (WGS) entry which is preliminary data.</text>
</comment>
<evidence type="ECO:0000256" key="2">
    <source>
        <dbReference type="SAM" id="Phobius"/>
    </source>
</evidence>
<keyword evidence="2" id="KW-0812">Transmembrane</keyword>
<keyword evidence="2" id="KW-0472">Membrane</keyword>
<name>A0A2N0B697_9LEPT</name>
<protein>
    <submittedName>
        <fullName evidence="4">Uncharacterized protein</fullName>
    </submittedName>
</protein>
<accession>A0A2N0B697</accession>
<keyword evidence="5" id="KW-1185">Reference proteome</keyword>
<dbReference type="EMBL" id="NPEF01000182">
    <property type="protein sequence ID" value="PJZ92023.1"/>
    <property type="molecule type" value="Genomic_DNA"/>
</dbReference>
<dbReference type="OrthoDB" id="344083at2"/>